<dbReference type="Proteomes" id="UP000006352">
    <property type="component" value="Unassembled WGS sequence"/>
</dbReference>
<dbReference type="InterPro" id="IPR052895">
    <property type="entry name" value="HetReg/Transcr_Mod"/>
</dbReference>
<sequence>MRDSAVVYSASLSALQNTTVDIAVSATPCKFRLIDCTRFLDHDTLTIHEFPYLPTYEYATISYVWRGLGVDPNNTSGASYGTFTIKGATNGDPISIDVLRHACVAAVQGNAKFIWLDGLCILQSDAYDKAWQIRRMYHIYRSSALCIVLPGGMRRLARVDEETTWIRRSWTLQEVLAPKMARVLFAWTYGKILFTATVDSRFNYEEVIPGQSAACSLEDALSANSGSYLELEAERKYFECFSITLFGREKSYVSTLLAVLNGGGLENAGSIQAAWQCSLIRTCTYPVDAVFSIMGLFGVHLDPLHFKPDDRRGATIALAAEILRNGGRADWLAAALDLPPERGVSALPALPRINPIGDATLVTEKGERPVADILPWVGLGWVDGIPSGKMDDKGRFIFSSPAAPLTPIGRRKSGRIENDRKTMYDDTGKLQVIATNGTIWRIHIGADKTHRKTRRSFIAFIGTLTHYTSAVFGDFFDPHPHRAILVEEHEDGKFHRTSSFILGMEFAPYIERCKLYEICLAGLA</sequence>
<dbReference type="Pfam" id="PF06985">
    <property type="entry name" value="HET"/>
    <property type="match status" value="1"/>
</dbReference>
<dbReference type="HOGENOM" id="CLU_020536_0_0_1"/>
<dbReference type="RefSeq" id="XP_012181588.1">
    <property type="nucleotide sequence ID" value="XM_012326198.1"/>
</dbReference>
<reference evidence="2 3" key="1">
    <citation type="journal article" date="2012" name="Appl. Environ. Microbiol.">
        <title>Short-read sequencing for genomic analysis of the brown rot fungus Fibroporia radiculosa.</title>
        <authorList>
            <person name="Tang J.D."/>
            <person name="Perkins A.D."/>
            <person name="Sonstegard T.S."/>
            <person name="Schroeder S.G."/>
            <person name="Burgess S.C."/>
            <person name="Diehl S.V."/>
        </authorList>
    </citation>
    <scope>NUCLEOTIDE SEQUENCE [LARGE SCALE GENOMIC DNA]</scope>
    <source>
        <strain evidence="2 3">TFFH 294</strain>
    </source>
</reference>
<dbReference type="STRING" id="599839.J4GP67"/>
<keyword evidence="3" id="KW-1185">Reference proteome</keyword>
<organism evidence="2 3">
    <name type="scientific">Fibroporia radiculosa</name>
    <dbReference type="NCBI Taxonomy" id="599839"/>
    <lineage>
        <taxon>Eukaryota</taxon>
        <taxon>Fungi</taxon>
        <taxon>Dikarya</taxon>
        <taxon>Basidiomycota</taxon>
        <taxon>Agaricomycotina</taxon>
        <taxon>Agaricomycetes</taxon>
        <taxon>Polyporales</taxon>
        <taxon>Fibroporiaceae</taxon>
        <taxon>Fibroporia</taxon>
    </lineage>
</organism>
<dbReference type="OrthoDB" id="5303367at2759"/>
<dbReference type="EMBL" id="HE797074">
    <property type="protein sequence ID" value="CCM02305.1"/>
    <property type="molecule type" value="Genomic_DNA"/>
</dbReference>
<evidence type="ECO:0000313" key="2">
    <source>
        <dbReference type="EMBL" id="CCM02305.1"/>
    </source>
</evidence>
<dbReference type="GeneID" id="24097216"/>
<name>J4GP67_9APHY</name>
<feature type="domain" description="Heterokaryon incompatibility" evidence="1">
    <location>
        <begin position="58"/>
        <end position="151"/>
    </location>
</feature>
<dbReference type="InterPro" id="IPR010730">
    <property type="entry name" value="HET"/>
</dbReference>
<accession>J4GP67</accession>
<evidence type="ECO:0000313" key="3">
    <source>
        <dbReference type="Proteomes" id="UP000006352"/>
    </source>
</evidence>
<protein>
    <recommendedName>
        <fullName evidence="1">Heterokaryon incompatibility domain-containing protein</fullName>
    </recommendedName>
</protein>
<evidence type="ECO:0000259" key="1">
    <source>
        <dbReference type="Pfam" id="PF06985"/>
    </source>
</evidence>
<dbReference type="AlphaFoldDB" id="J4GP67"/>
<dbReference type="PANTHER" id="PTHR24148">
    <property type="entry name" value="ANKYRIN REPEAT DOMAIN-CONTAINING PROTEIN 39 HOMOLOG-RELATED"/>
    <property type="match status" value="1"/>
</dbReference>
<dbReference type="PANTHER" id="PTHR24148:SF73">
    <property type="entry name" value="HET DOMAIN PROTEIN (AFU_ORTHOLOGUE AFUA_8G01020)"/>
    <property type="match status" value="1"/>
</dbReference>
<dbReference type="InParanoid" id="J4GP67"/>
<proteinExistence type="predicted"/>
<gene>
    <name evidence="2" type="ORF">FIBRA_04395</name>
</gene>